<name>A0A9D4ANR1_9SAUR</name>
<proteinExistence type="predicted"/>
<dbReference type="AlphaFoldDB" id="A0A9D4ANR1"/>
<keyword evidence="4" id="KW-1185">Reference proteome</keyword>
<dbReference type="EMBL" id="JAHDVG010000514">
    <property type="protein sequence ID" value="KAH1164832.1"/>
    <property type="molecule type" value="Genomic_DNA"/>
</dbReference>
<evidence type="ECO:0000313" key="3">
    <source>
        <dbReference type="EMBL" id="KAH1164832.1"/>
    </source>
</evidence>
<feature type="region of interest" description="Disordered" evidence="1">
    <location>
        <begin position="1"/>
        <end position="25"/>
    </location>
</feature>
<sequence>METPQTAQLRVRVSPGFTAPGPGLDQLHRAEDTWGKENRALRPQFCFKASIPSPKSPLDTHTGQQPETARGGVKISCWSPSEMQTSEDAGQAVSRRVLVRTQELLFKRGPEIGIKRLNLPCPS</sequence>
<accession>A0A9D4ANR1</accession>
<gene>
    <name evidence="2" type="ORF">KIL84_008161</name>
    <name evidence="3" type="ORF">KIL84_009521</name>
</gene>
<reference evidence="2" key="1">
    <citation type="submission" date="2021-09" db="EMBL/GenBank/DDBJ databases">
        <title>The genome of Mauremys mutica provides insights into the evolution of semi-aquatic lifestyle.</title>
        <authorList>
            <person name="Gong S."/>
            <person name="Gao Y."/>
        </authorList>
    </citation>
    <scope>NUCLEOTIDE SEQUENCE</scope>
    <source>
        <strain evidence="2">MM-2020</strain>
        <tissue evidence="2">Muscle</tissue>
    </source>
</reference>
<evidence type="ECO:0000313" key="4">
    <source>
        <dbReference type="Proteomes" id="UP000827986"/>
    </source>
</evidence>
<evidence type="ECO:0000313" key="2">
    <source>
        <dbReference type="EMBL" id="KAH1164743.1"/>
    </source>
</evidence>
<organism evidence="2 4">
    <name type="scientific">Mauremys mutica</name>
    <name type="common">yellowpond turtle</name>
    <dbReference type="NCBI Taxonomy" id="74926"/>
    <lineage>
        <taxon>Eukaryota</taxon>
        <taxon>Metazoa</taxon>
        <taxon>Chordata</taxon>
        <taxon>Craniata</taxon>
        <taxon>Vertebrata</taxon>
        <taxon>Euteleostomi</taxon>
        <taxon>Archelosauria</taxon>
        <taxon>Testudinata</taxon>
        <taxon>Testudines</taxon>
        <taxon>Cryptodira</taxon>
        <taxon>Durocryptodira</taxon>
        <taxon>Testudinoidea</taxon>
        <taxon>Geoemydidae</taxon>
        <taxon>Geoemydinae</taxon>
        <taxon>Mauremys</taxon>
    </lineage>
</organism>
<dbReference type="EMBL" id="JAHDVG010000568">
    <property type="protein sequence ID" value="KAH1164743.1"/>
    <property type="molecule type" value="Genomic_DNA"/>
</dbReference>
<feature type="region of interest" description="Disordered" evidence="1">
    <location>
        <begin position="49"/>
        <end position="72"/>
    </location>
</feature>
<comment type="caution">
    <text evidence="2">The sequence shown here is derived from an EMBL/GenBank/DDBJ whole genome shotgun (WGS) entry which is preliminary data.</text>
</comment>
<evidence type="ECO:0000256" key="1">
    <source>
        <dbReference type="SAM" id="MobiDB-lite"/>
    </source>
</evidence>
<dbReference type="Proteomes" id="UP000827986">
    <property type="component" value="Unassembled WGS sequence"/>
</dbReference>
<protein>
    <submittedName>
        <fullName evidence="2">Uncharacterized protein</fullName>
    </submittedName>
</protein>